<dbReference type="GO" id="GO:0005737">
    <property type="term" value="C:cytoplasm"/>
    <property type="evidence" value="ECO:0000318"/>
    <property type="project" value="GO_Central"/>
</dbReference>
<dbReference type="OMA" id="TCIKTDW"/>
<accession>A0A251V456</accession>
<evidence type="ECO:0000313" key="7">
    <source>
        <dbReference type="EMBL" id="KAF5811687.1"/>
    </source>
</evidence>
<dbReference type="Gramene" id="mRNA:HanXRQr2_Chr04g0184281">
    <property type="protein sequence ID" value="mRNA:HanXRQr2_Chr04g0184281"/>
    <property type="gene ID" value="HanXRQr2_Chr04g0184281"/>
</dbReference>
<name>A0A251V456_HELAN</name>
<reference evidence="8" key="2">
    <citation type="submission" date="2017-02" db="EMBL/GenBank/DDBJ databases">
        <title>Sunflower complete genome.</title>
        <authorList>
            <person name="Langlade N."/>
            <person name="Munos S."/>
        </authorList>
    </citation>
    <scope>NUCLEOTIDE SEQUENCE [LARGE SCALE GENOMIC DNA]</scope>
    <source>
        <tissue evidence="8">Leaves</tissue>
    </source>
</reference>
<evidence type="ECO:0000256" key="1">
    <source>
        <dbReference type="ARBA" id="ARBA00000971"/>
    </source>
</evidence>
<dbReference type="PROSITE" id="PS50072">
    <property type="entry name" value="CSA_PPIASE_2"/>
    <property type="match status" value="2"/>
</dbReference>
<dbReference type="GO" id="GO:0006457">
    <property type="term" value="P:protein folding"/>
    <property type="evidence" value="ECO:0000318"/>
    <property type="project" value="GO_Central"/>
</dbReference>
<evidence type="ECO:0000256" key="5">
    <source>
        <dbReference type="ARBA" id="ARBA00023235"/>
    </source>
</evidence>
<dbReference type="EMBL" id="CM007893">
    <property type="protein sequence ID" value="OTG29391.1"/>
    <property type="molecule type" value="Genomic_DNA"/>
</dbReference>
<dbReference type="Pfam" id="PF00160">
    <property type="entry name" value="Pro_isomerase"/>
    <property type="match status" value="2"/>
</dbReference>
<dbReference type="SUPFAM" id="SSF50891">
    <property type="entry name" value="Cyclophilin-like"/>
    <property type="match status" value="2"/>
</dbReference>
<protein>
    <recommendedName>
        <fullName evidence="3">peptidylprolyl isomerase</fullName>
        <ecNumber evidence="3">5.2.1.8</ecNumber>
    </recommendedName>
</protein>
<evidence type="ECO:0000256" key="2">
    <source>
        <dbReference type="ARBA" id="ARBA00007365"/>
    </source>
</evidence>
<dbReference type="AlphaFoldDB" id="A0A251V456"/>
<evidence type="ECO:0000259" key="6">
    <source>
        <dbReference type="PROSITE" id="PS50072"/>
    </source>
</evidence>
<dbReference type="FunFam" id="2.40.100.10:FF:000022">
    <property type="entry name" value="Peptidyl-prolyl cis-trans isomerase CYP95"/>
    <property type="match status" value="1"/>
</dbReference>
<dbReference type="GO" id="GO:0016018">
    <property type="term" value="F:cyclosporin A binding"/>
    <property type="evidence" value="ECO:0000318"/>
    <property type="project" value="GO_Central"/>
</dbReference>
<reference evidence="7" key="3">
    <citation type="submission" date="2020-06" db="EMBL/GenBank/DDBJ databases">
        <title>Helianthus annuus Genome sequencing and assembly Release 2.</title>
        <authorList>
            <person name="Gouzy J."/>
            <person name="Langlade N."/>
            <person name="Munos S."/>
        </authorList>
    </citation>
    <scope>NUCLEOTIDE SEQUENCE</scope>
    <source>
        <tissue evidence="7">Leaves</tissue>
    </source>
</reference>
<evidence type="ECO:0000256" key="3">
    <source>
        <dbReference type="ARBA" id="ARBA00013194"/>
    </source>
</evidence>
<evidence type="ECO:0000256" key="4">
    <source>
        <dbReference type="ARBA" id="ARBA00023110"/>
    </source>
</evidence>
<dbReference type="InterPro" id="IPR029000">
    <property type="entry name" value="Cyclophilin-like_dom_sf"/>
</dbReference>
<dbReference type="InterPro" id="IPR002130">
    <property type="entry name" value="Cyclophilin-type_PPIase_dom"/>
</dbReference>
<dbReference type="GO" id="GO:0003755">
    <property type="term" value="F:peptidyl-prolyl cis-trans isomerase activity"/>
    <property type="evidence" value="ECO:0000318"/>
    <property type="project" value="GO_Central"/>
</dbReference>
<keyword evidence="5 8" id="KW-0413">Isomerase</keyword>
<reference evidence="7 9" key="1">
    <citation type="journal article" date="2017" name="Nature">
        <title>The sunflower genome provides insights into oil metabolism, flowering and Asterid evolution.</title>
        <authorList>
            <person name="Badouin H."/>
            <person name="Gouzy J."/>
            <person name="Grassa C.J."/>
            <person name="Murat F."/>
            <person name="Staton S.E."/>
            <person name="Cottret L."/>
            <person name="Lelandais-Briere C."/>
            <person name="Owens G.L."/>
            <person name="Carrere S."/>
            <person name="Mayjonade B."/>
            <person name="Legrand L."/>
            <person name="Gill N."/>
            <person name="Kane N.C."/>
            <person name="Bowers J.E."/>
            <person name="Hubner S."/>
            <person name="Bellec A."/>
            <person name="Berard A."/>
            <person name="Berges H."/>
            <person name="Blanchet N."/>
            <person name="Boniface M.C."/>
            <person name="Brunel D."/>
            <person name="Catrice O."/>
            <person name="Chaidir N."/>
            <person name="Claudel C."/>
            <person name="Donnadieu C."/>
            <person name="Faraut T."/>
            <person name="Fievet G."/>
            <person name="Helmstetter N."/>
            <person name="King M."/>
            <person name="Knapp S.J."/>
            <person name="Lai Z."/>
            <person name="Le Paslier M.C."/>
            <person name="Lippi Y."/>
            <person name="Lorenzon L."/>
            <person name="Mandel J.R."/>
            <person name="Marage G."/>
            <person name="Marchand G."/>
            <person name="Marquand E."/>
            <person name="Bret-Mestries E."/>
            <person name="Morien E."/>
            <person name="Nambeesan S."/>
            <person name="Nguyen T."/>
            <person name="Pegot-Espagnet P."/>
            <person name="Pouilly N."/>
            <person name="Raftis F."/>
            <person name="Sallet E."/>
            <person name="Schiex T."/>
            <person name="Thomas J."/>
            <person name="Vandecasteele C."/>
            <person name="Vares D."/>
            <person name="Vear F."/>
            <person name="Vautrin S."/>
            <person name="Crespi M."/>
            <person name="Mangin B."/>
            <person name="Burke J.M."/>
            <person name="Salse J."/>
            <person name="Munos S."/>
            <person name="Vincourt P."/>
            <person name="Rieseberg L.H."/>
            <person name="Langlade N.B."/>
        </authorList>
    </citation>
    <scope>NUCLEOTIDE SEQUENCE [LARGE SCALE GENOMIC DNA]</scope>
    <source>
        <strain evidence="9">cv. SF193</strain>
        <tissue evidence="7">Leaves</tissue>
    </source>
</reference>
<evidence type="ECO:0000313" key="8">
    <source>
        <dbReference type="EMBL" id="OTG29391.1"/>
    </source>
</evidence>
<dbReference type="PRINTS" id="PR00153">
    <property type="entry name" value="CSAPPISMRASE"/>
</dbReference>
<dbReference type="Gene3D" id="2.40.100.10">
    <property type="entry name" value="Cyclophilin-like"/>
    <property type="match status" value="2"/>
</dbReference>
<dbReference type="PANTHER" id="PTHR11071:SF447">
    <property type="entry name" value="PEPTIDYL-PROLYL CIS-TRANS ISOMERASE CYP63"/>
    <property type="match status" value="1"/>
</dbReference>
<keyword evidence="9" id="KW-1185">Reference proteome</keyword>
<dbReference type="STRING" id="4232.A0A251V456"/>
<dbReference type="PANTHER" id="PTHR11071">
    <property type="entry name" value="PEPTIDYL-PROLYL CIS-TRANS ISOMERASE"/>
    <property type="match status" value="1"/>
</dbReference>
<feature type="domain" description="PPIase cyclophilin-type" evidence="6">
    <location>
        <begin position="7"/>
        <end position="171"/>
    </location>
</feature>
<proteinExistence type="inferred from homology"/>
<dbReference type="EC" id="5.2.1.8" evidence="3"/>
<gene>
    <name evidence="8" type="ORF">HannXRQ_Chr04g0121701</name>
    <name evidence="7" type="ORF">HanXRQr2_Chr04g0184281</name>
</gene>
<organism evidence="8 9">
    <name type="scientific">Helianthus annuus</name>
    <name type="common">Common sunflower</name>
    <dbReference type="NCBI Taxonomy" id="4232"/>
    <lineage>
        <taxon>Eukaryota</taxon>
        <taxon>Viridiplantae</taxon>
        <taxon>Streptophyta</taxon>
        <taxon>Embryophyta</taxon>
        <taxon>Tracheophyta</taxon>
        <taxon>Spermatophyta</taxon>
        <taxon>Magnoliopsida</taxon>
        <taxon>eudicotyledons</taxon>
        <taxon>Gunneridae</taxon>
        <taxon>Pentapetalae</taxon>
        <taxon>asterids</taxon>
        <taxon>campanulids</taxon>
        <taxon>Asterales</taxon>
        <taxon>Asteraceae</taxon>
        <taxon>Asteroideae</taxon>
        <taxon>Heliantheae alliance</taxon>
        <taxon>Heliantheae</taxon>
        <taxon>Helianthus</taxon>
    </lineage>
</organism>
<sequence>MSNPRVFMDLSIGGEPAGRIEIQLYADVVPKTAENFRALCTGEKGFGRDTGKRLHYKGTVFHYINQGSYAIGGDFENQDGTGGESIYGGCFEDENFILSHGEPGLLTMGSLGKHTNGSRFLVLFQPTHYLDRFQVVFGRVIQGMDIVKRIELLGTPGGKPTMEVKITNCDEIKTSLDITNNVKEMSKKNPWVFLDLSMNGSPAGRIVIELFADIVPKTAENFRALCTGEKGKSTTGTPLHYKGVKFHRIIKGFAVQGGDISKQYGKTGGESIYGETFEDEDFKLDLSEPGMLCMATRGPNTNESQFCITFKPLPHLNGRKVVFGRVISGMDFVQKIDQLGTLEGKPSGLVEVTDCGQLSEVEKNNVMESD</sequence>
<dbReference type="InParanoid" id="A0A251V456"/>
<comment type="catalytic activity">
    <reaction evidence="1">
        <text>[protein]-peptidylproline (omega=180) = [protein]-peptidylproline (omega=0)</text>
        <dbReference type="Rhea" id="RHEA:16237"/>
        <dbReference type="Rhea" id="RHEA-COMP:10747"/>
        <dbReference type="Rhea" id="RHEA-COMP:10748"/>
        <dbReference type="ChEBI" id="CHEBI:83833"/>
        <dbReference type="ChEBI" id="CHEBI:83834"/>
        <dbReference type="EC" id="5.2.1.8"/>
    </reaction>
</comment>
<dbReference type="FunFam" id="2.40.100.10:FF:000025">
    <property type="entry name" value="Peptidyl-prolyl cis-trans isomerase CYP19-2"/>
    <property type="match status" value="1"/>
</dbReference>
<keyword evidence="4" id="KW-0697">Rotamase</keyword>
<comment type="similarity">
    <text evidence="2">Belongs to the cyclophilin-type PPIase family.</text>
</comment>
<dbReference type="EMBL" id="MNCJ02000319">
    <property type="protein sequence ID" value="KAF5811687.1"/>
    <property type="molecule type" value="Genomic_DNA"/>
</dbReference>
<evidence type="ECO:0000313" key="9">
    <source>
        <dbReference type="Proteomes" id="UP000215914"/>
    </source>
</evidence>
<feature type="domain" description="PPIase cyclophilin-type" evidence="6">
    <location>
        <begin position="193"/>
        <end position="357"/>
    </location>
</feature>
<dbReference type="Proteomes" id="UP000215914">
    <property type="component" value="Chromosome 4"/>
</dbReference>